<sequence>MNFRQFNIQFPDLNYAISTSVGKVSFLRFKLDQGDIILESKSFQHLTQISNLRVLDQSTLEVLTNAFEYQKIRYDLQTVSAENDPQIIRTLIKDALEELAISETALKQIEEEEEDLSRKLASVNQTLYAIQSINSKRKRGIPNSLEDTGFEFTLCPVVKSTSLANTCLQPTTYLRVCIKTTKFLQLENWYLALDLFSENNKTGETKTLSVVGFESHYEQGLERYSVWERDVSIEPSQLPLKVTCTLVMCSSNEPLRFPVAEMMVDDLHFAIPCNTDLIQNKTGSYPFARFLRKQHSSQQISKRSFYNNKHVHIRCLIDPSMTDEQYRSILPNLLNEGRTVDEVKLIMNNAEQAYLTLASFPSSPIILLLSKVAVNELDITIQSAHPSALFKAEANLISRLSRCCIKDENQSTNLDKKLKFLEDSVVELQEIYQQDNMELDNDDNQLTNSIKQIIERLYNTYDELPIGFNMARKFVNYFVVPVATLALVGTAIRSQARPAKAHSHFMKPDHQTRQSWRQANGGLSVQDVGRSGGGV</sequence>
<evidence type="ECO:0000256" key="2">
    <source>
        <dbReference type="SAM" id="MobiDB-lite"/>
    </source>
</evidence>
<dbReference type="RefSeq" id="XP_067512504.1">
    <property type="nucleotide sequence ID" value="XM_067656403.1"/>
</dbReference>
<dbReference type="EMBL" id="CH476732">
    <property type="protein sequence ID" value="EIE77108.1"/>
    <property type="molecule type" value="Genomic_DNA"/>
</dbReference>
<feature type="region of interest" description="Disordered" evidence="2">
    <location>
        <begin position="499"/>
        <end position="535"/>
    </location>
</feature>
<dbReference type="OrthoDB" id="2260217at2759"/>
<gene>
    <name evidence="3" type="ORF">RO3G_01812</name>
</gene>
<dbReference type="VEuPathDB" id="FungiDB:RO3G_01812"/>
<dbReference type="OMA" id="FEPHYEN"/>
<reference evidence="3 4" key="1">
    <citation type="journal article" date="2009" name="PLoS Genet.">
        <title>Genomic analysis of the basal lineage fungus Rhizopus oryzae reveals a whole-genome duplication.</title>
        <authorList>
            <person name="Ma L.-J."/>
            <person name="Ibrahim A.S."/>
            <person name="Skory C."/>
            <person name="Grabherr M.G."/>
            <person name="Burger G."/>
            <person name="Butler M."/>
            <person name="Elias M."/>
            <person name="Idnurm A."/>
            <person name="Lang B.F."/>
            <person name="Sone T."/>
            <person name="Abe A."/>
            <person name="Calvo S.E."/>
            <person name="Corrochano L.M."/>
            <person name="Engels R."/>
            <person name="Fu J."/>
            <person name="Hansberg W."/>
            <person name="Kim J.-M."/>
            <person name="Kodira C.D."/>
            <person name="Koehrsen M.J."/>
            <person name="Liu B."/>
            <person name="Miranda-Saavedra D."/>
            <person name="O'Leary S."/>
            <person name="Ortiz-Castellanos L."/>
            <person name="Poulter R."/>
            <person name="Rodriguez-Romero J."/>
            <person name="Ruiz-Herrera J."/>
            <person name="Shen Y.-Q."/>
            <person name="Zeng Q."/>
            <person name="Galagan J."/>
            <person name="Birren B.W."/>
            <person name="Cuomo C.A."/>
            <person name="Wickes B.L."/>
        </authorList>
    </citation>
    <scope>NUCLEOTIDE SEQUENCE [LARGE SCALE GENOMIC DNA]</scope>
    <source>
        <strain evidence="4">RA 99-880 / ATCC MYA-4621 / FGSC 9543 / NRRL 43880</strain>
    </source>
</reference>
<keyword evidence="1" id="KW-0175">Coiled coil</keyword>
<evidence type="ECO:0000313" key="4">
    <source>
        <dbReference type="Proteomes" id="UP000009138"/>
    </source>
</evidence>
<keyword evidence="4" id="KW-1185">Reference proteome</keyword>
<feature type="coiled-coil region" evidence="1">
    <location>
        <begin position="92"/>
        <end position="126"/>
    </location>
</feature>
<evidence type="ECO:0000256" key="1">
    <source>
        <dbReference type="SAM" id="Coils"/>
    </source>
</evidence>
<feature type="compositionally biased region" description="Polar residues" evidence="2">
    <location>
        <begin position="513"/>
        <end position="523"/>
    </location>
</feature>
<dbReference type="eggNOG" id="ENOG502TA1I">
    <property type="taxonomic scope" value="Eukaryota"/>
</dbReference>
<evidence type="ECO:0000313" key="3">
    <source>
        <dbReference type="EMBL" id="EIE77108.1"/>
    </source>
</evidence>
<dbReference type="AlphaFoldDB" id="I1BLM8"/>
<protein>
    <submittedName>
        <fullName evidence="3">Uncharacterized protein</fullName>
    </submittedName>
</protein>
<organism evidence="3 4">
    <name type="scientific">Rhizopus delemar (strain RA 99-880 / ATCC MYA-4621 / FGSC 9543 / NRRL 43880)</name>
    <name type="common">Mucormycosis agent</name>
    <name type="synonym">Rhizopus arrhizus var. delemar</name>
    <dbReference type="NCBI Taxonomy" id="246409"/>
    <lineage>
        <taxon>Eukaryota</taxon>
        <taxon>Fungi</taxon>
        <taxon>Fungi incertae sedis</taxon>
        <taxon>Mucoromycota</taxon>
        <taxon>Mucoromycotina</taxon>
        <taxon>Mucoromycetes</taxon>
        <taxon>Mucorales</taxon>
        <taxon>Mucorineae</taxon>
        <taxon>Rhizopodaceae</taxon>
        <taxon>Rhizopus</taxon>
    </lineage>
</organism>
<name>I1BLM8_RHIO9</name>
<accession>I1BLM8</accession>
<proteinExistence type="predicted"/>
<dbReference type="InParanoid" id="I1BLM8"/>
<dbReference type="GeneID" id="93608784"/>
<dbReference type="Proteomes" id="UP000009138">
    <property type="component" value="Unassembled WGS sequence"/>
</dbReference>